<reference evidence="2" key="1">
    <citation type="submission" date="2022-11" db="EMBL/GenBank/DDBJ databases">
        <authorList>
            <person name="Kikuchi T."/>
        </authorList>
    </citation>
    <scope>NUCLEOTIDE SEQUENCE</scope>
    <source>
        <strain evidence="2">PS1010</strain>
    </source>
</reference>
<dbReference type="AlphaFoldDB" id="A0A9P1IN18"/>
<dbReference type="Proteomes" id="UP001152747">
    <property type="component" value="Unassembled WGS sequence"/>
</dbReference>
<feature type="compositionally biased region" description="Basic and acidic residues" evidence="1">
    <location>
        <begin position="95"/>
        <end position="108"/>
    </location>
</feature>
<name>A0A9P1IN18_9PELO</name>
<gene>
    <name evidence="2" type="ORF">CAMP_LOCUS10689</name>
</gene>
<evidence type="ECO:0000313" key="3">
    <source>
        <dbReference type="Proteomes" id="UP001152747"/>
    </source>
</evidence>
<proteinExistence type="predicted"/>
<evidence type="ECO:0000256" key="1">
    <source>
        <dbReference type="SAM" id="MobiDB-lite"/>
    </source>
</evidence>
<protein>
    <submittedName>
        <fullName evidence="2">Uncharacterized protein</fullName>
    </submittedName>
</protein>
<keyword evidence="3" id="KW-1185">Reference proteome</keyword>
<organism evidence="2 3">
    <name type="scientific">Caenorhabditis angaria</name>
    <dbReference type="NCBI Taxonomy" id="860376"/>
    <lineage>
        <taxon>Eukaryota</taxon>
        <taxon>Metazoa</taxon>
        <taxon>Ecdysozoa</taxon>
        <taxon>Nematoda</taxon>
        <taxon>Chromadorea</taxon>
        <taxon>Rhabditida</taxon>
        <taxon>Rhabditina</taxon>
        <taxon>Rhabditomorpha</taxon>
        <taxon>Rhabditoidea</taxon>
        <taxon>Rhabditidae</taxon>
        <taxon>Peloderinae</taxon>
        <taxon>Caenorhabditis</taxon>
    </lineage>
</organism>
<evidence type="ECO:0000313" key="2">
    <source>
        <dbReference type="EMBL" id="CAI5448052.1"/>
    </source>
</evidence>
<comment type="caution">
    <text evidence="2">The sequence shown here is derived from an EMBL/GenBank/DDBJ whole genome shotgun (WGS) entry which is preliminary data.</text>
</comment>
<feature type="region of interest" description="Disordered" evidence="1">
    <location>
        <begin position="85"/>
        <end position="108"/>
    </location>
</feature>
<sequence>MVDAQKLKNVEICCFHMELQCLQASPSSDSVNLSLAQMSQPCFNQMSQPCLQKQALTSCQRTYIDLFENSPLQWIHNFNQERGGLRSNNSQKIGETYERGRDSQMHRDEKRRAICEMNANSSHRQSRNIQCG</sequence>
<dbReference type="EMBL" id="CANHGI010000004">
    <property type="protein sequence ID" value="CAI5448052.1"/>
    <property type="molecule type" value="Genomic_DNA"/>
</dbReference>
<accession>A0A9P1IN18</accession>